<dbReference type="EMBL" id="JAANXN010000023">
    <property type="protein sequence ID" value="MDF8372076.1"/>
    <property type="molecule type" value="Genomic_DNA"/>
</dbReference>
<organism evidence="2 3">
    <name type="scientific">Weissella paramesenteroides</name>
    <name type="common">Leuconostoc paramesenteroides</name>
    <dbReference type="NCBI Taxonomy" id="1249"/>
    <lineage>
        <taxon>Bacteria</taxon>
        <taxon>Bacillati</taxon>
        <taxon>Bacillota</taxon>
        <taxon>Bacilli</taxon>
        <taxon>Lactobacillales</taxon>
        <taxon>Lactobacillaceae</taxon>
        <taxon>Weissella</taxon>
    </lineage>
</organism>
<gene>
    <name evidence="2" type="ORF">G9403_10720</name>
</gene>
<dbReference type="RefSeq" id="WP_002828864.1">
    <property type="nucleotide sequence ID" value="NZ_CABKOP010000009.1"/>
</dbReference>
<comment type="caution">
    <text evidence="2">The sequence shown here is derived from an EMBL/GenBank/DDBJ whole genome shotgun (WGS) entry which is preliminary data.</text>
</comment>
<protein>
    <submittedName>
        <fullName evidence="2">Uncharacterized protein</fullName>
    </submittedName>
</protein>
<feature type="region of interest" description="Disordered" evidence="1">
    <location>
        <begin position="1"/>
        <end position="21"/>
    </location>
</feature>
<evidence type="ECO:0000256" key="1">
    <source>
        <dbReference type="SAM" id="MobiDB-lite"/>
    </source>
</evidence>
<proteinExistence type="predicted"/>
<sequence>MVKQGHYAGVSTNKKSRQLKQRAQRQVNAEIDLSEVADFLQGRYVLTQHATSALVDETMQRFLAEWGQQTTTSTVDSNLWDMDKITIQTLARIASKVPWQFYAIIVGQWSKFSHFIIKEVPALPTKNAVRLTSKDVDITSVVSQQLAVNWYLSRFAGTSQLATVTNANIQDLSKSFISHGALDWQNVAVVYSTTPFTVDVDDTQLKQWLQSLVALSPEQL</sequence>
<evidence type="ECO:0000313" key="3">
    <source>
        <dbReference type="Proteomes" id="UP001215461"/>
    </source>
</evidence>
<name>A0ABD4XMX3_WEIPA</name>
<dbReference type="KEGG" id="wpa:CO680_07530"/>
<dbReference type="Proteomes" id="UP001215461">
    <property type="component" value="Unassembled WGS sequence"/>
</dbReference>
<reference evidence="2 3" key="1">
    <citation type="submission" date="2020-03" db="EMBL/GenBank/DDBJ databases">
        <title>Comparative genomics of Weissella paramesenteroides.</title>
        <authorList>
            <person name="Kant R."/>
            <person name="Takala T."/>
            <person name="Saris P."/>
        </authorList>
    </citation>
    <scope>NUCLEOTIDE SEQUENCE [LARGE SCALE GENOMIC DNA]</scope>
    <source>
        <strain evidence="2 3">SJ27-4</strain>
    </source>
</reference>
<accession>A0ABD4XMX3</accession>
<evidence type="ECO:0000313" key="2">
    <source>
        <dbReference type="EMBL" id="MDF8372076.1"/>
    </source>
</evidence>
<dbReference type="AlphaFoldDB" id="A0ABD4XMX3"/>